<dbReference type="Proteomes" id="UP001178507">
    <property type="component" value="Unassembled WGS sequence"/>
</dbReference>
<name>A0AA36HV84_9DINO</name>
<feature type="signal peptide" evidence="1">
    <location>
        <begin position="1"/>
        <end position="20"/>
    </location>
</feature>
<gene>
    <name evidence="2" type="ORF">EVOR1521_LOCUS4242</name>
</gene>
<comment type="caution">
    <text evidence="2">The sequence shown here is derived from an EMBL/GenBank/DDBJ whole genome shotgun (WGS) entry which is preliminary data.</text>
</comment>
<organism evidence="2 3">
    <name type="scientific">Effrenium voratum</name>
    <dbReference type="NCBI Taxonomy" id="2562239"/>
    <lineage>
        <taxon>Eukaryota</taxon>
        <taxon>Sar</taxon>
        <taxon>Alveolata</taxon>
        <taxon>Dinophyceae</taxon>
        <taxon>Suessiales</taxon>
        <taxon>Symbiodiniaceae</taxon>
        <taxon>Effrenium</taxon>
    </lineage>
</organism>
<reference evidence="2" key="1">
    <citation type="submission" date="2023-08" db="EMBL/GenBank/DDBJ databases">
        <authorList>
            <person name="Chen Y."/>
            <person name="Shah S."/>
            <person name="Dougan E. K."/>
            <person name="Thang M."/>
            <person name="Chan C."/>
        </authorList>
    </citation>
    <scope>NUCLEOTIDE SEQUENCE</scope>
</reference>
<sequence length="343" mass="36502">MAQRALIWLLLLLCIVPSESQAIFKGLGLRRPRVDMTDPMAKNATCAFNIVGLMVGAAKIGTAAATVERACFVQQTSLQISRCATTVQNVLFSSAFFLGSVVSALDSCSRTLIPAARCTSQRDRVIAVLSILGSSVANLESSCRVVASQNSVDWVPPAVRRLSPDRVNQPIPLESNRTLAQLPAPPGRMLNDDLLQKIRNKLAANAERDERRASCAVDALLTFTLTAQDIVATVGVGNYTPCDEEDVGSDRLGPSAACVVQLTGIISTFEYVGSLIALLFAECPAMVDFRAACASDALAVIGAVTNLVQQAPGLLLLCEELSQKKALKVHSKLVRAIIPALII</sequence>
<dbReference type="AlphaFoldDB" id="A0AA36HV84"/>
<evidence type="ECO:0000256" key="1">
    <source>
        <dbReference type="SAM" id="SignalP"/>
    </source>
</evidence>
<accession>A0AA36HV84</accession>
<evidence type="ECO:0000313" key="2">
    <source>
        <dbReference type="EMBL" id="CAJ1374793.1"/>
    </source>
</evidence>
<proteinExistence type="predicted"/>
<evidence type="ECO:0000313" key="3">
    <source>
        <dbReference type="Proteomes" id="UP001178507"/>
    </source>
</evidence>
<protein>
    <submittedName>
        <fullName evidence="2">Uncharacterized protein</fullName>
    </submittedName>
</protein>
<feature type="chain" id="PRO_5041279832" evidence="1">
    <location>
        <begin position="21"/>
        <end position="343"/>
    </location>
</feature>
<keyword evidence="1" id="KW-0732">Signal</keyword>
<dbReference type="EMBL" id="CAUJNA010000278">
    <property type="protein sequence ID" value="CAJ1374793.1"/>
    <property type="molecule type" value="Genomic_DNA"/>
</dbReference>
<keyword evidence="3" id="KW-1185">Reference proteome</keyword>